<evidence type="ECO:0000256" key="2">
    <source>
        <dbReference type="ARBA" id="ARBA00022723"/>
    </source>
</evidence>
<evidence type="ECO:0000256" key="4">
    <source>
        <dbReference type="ARBA" id="ARBA00022833"/>
    </source>
</evidence>
<reference evidence="7" key="2">
    <citation type="submission" date="2022-10" db="EMBL/GenBank/DDBJ databases">
        <authorList>
            <consortium name="ENA_rothamsted_submissions"/>
            <consortium name="culmorum"/>
            <person name="King R."/>
        </authorList>
    </citation>
    <scope>NUCLEOTIDE SEQUENCE</scope>
</reference>
<proteinExistence type="predicted"/>
<keyword evidence="6" id="KW-0175">Coiled coil</keyword>
<keyword evidence="3" id="KW-0863">Zinc-finger</keyword>
<dbReference type="EMBL" id="OU895880">
    <property type="protein sequence ID" value="CAG9812059.1"/>
    <property type="molecule type" value="Genomic_DNA"/>
</dbReference>
<dbReference type="PANTHER" id="PTHR46481">
    <property type="entry name" value="ZINC FINGER BED DOMAIN-CONTAINING PROTEIN 4"/>
    <property type="match status" value="1"/>
</dbReference>
<organism evidence="7 8">
    <name type="scientific">Chironomus riparius</name>
    <dbReference type="NCBI Taxonomy" id="315576"/>
    <lineage>
        <taxon>Eukaryota</taxon>
        <taxon>Metazoa</taxon>
        <taxon>Ecdysozoa</taxon>
        <taxon>Arthropoda</taxon>
        <taxon>Hexapoda</taxon>
        <taxon>Insecta</taxon>
        <taxon>Pterygota</taxon>
        <taxon>Neoptera</taxon>
        <taxon>Endopterygota</taxon>
        <taxon>Diptera</taxon>
        <taxon>Nematocera</taxon>
        <taxon>Chironomoidea</taxon>
        <taxon>Chironomidae</taxon>
        <taxon>Chironominae</taxon>
        <taxon>Chironomus</taxon>
    </lineage>
</organism>
<dbReference type="OrthoDB" id="7764887at2759"/>
<dbReference type="GO" id="GO:0005634">
    <property type="term" value="C:nucleus"/>
    <property type="evidence" value="ECO:0007669"/>
    <property type="project" value="UniProtKB-SubCell"/>
</dbReference>
<keyword evidence="5" id="KW-0539">Nucleus</keyword>
<protein>
    <submittedName>
        <fullName evidence="7">Uncharacterized protein</fullName>
    </submittedName>
</protein>
<sequence length="564" mass="65294">MKVSTMKNLQPVSINKTIAQLIEFVLSSNVNNANLLNEIGIIKREFEAHNMTFNSTFFKEAIIKSVEGESGIYSEIKNEVKDKCPSLMIESASRHGNLVFLVILSYSLEEKLVKRTIGFISQNQQQTTRHLVYQIEHLLRKVGLTLGNIYTVCTDYEGDNLKVADFINEALAALKLCRGIANINLDLNQMREDEREDYQMLLEEKQVDLEVMQQQHRVKVEQQNEEATIADAVAEEGSLCTKIICGAHIFNIAVKEFIREYEPVIAEVRDLLKTSIRDEFVQLFHDAKVKLHSWEDTFQMMSNVQRFRTQLETIALNEERLRLSDHAWEFMDEYLQVFTPVQLAVKDFQRADITISDFYISWLKMELNIRSVPDGNEQLKTKLLEALKQHKQKFFESDAFVAALLLDPRINWSQNPEDFYGPAMYERGILLLEKVHQVINGLQMNQEADANQEAELRQLLGWKPLQFQGIRQSVNRFLAEPRLLPSTPITPLKYWYNRRNEEPEIYRVSQVVYGAAFSQVKKEKDFKGFALVLPLLKILLGDDHLNAIIVCKNNLELLDKVKFI</sequence>
<comment type="subcellular location">
    <subcellularLocation>
        <location evidence="1">Nucleus</location>
    </subcellularLocation>
</comment>
<evidence type="ECO:0000313" key="8">
    <source>
        <dbReference type="Proteomes" id="UP001153620"/>
    </source>
</evidence>
<evidence type="ECO:0000256" key="6">
    <source>
        <dbReference type="SAM" id="Coils"/>
    </source>
</evidence>
<keyword evidence="4" id="KW-0862">Zinc</keyword>
<dbReference type="GO" id="GO:0008270">
    <property type="term" value="F:zinc ion binding"/>
    <property type="evidence" value="ECO:0007669"/>
    <property type="project" value="UniProtKB-KW"/>
</dbReference>
<accession>A0A9N9S806</accession>
<reference evidence="7" key="1">
    <citation type="submission" date="2022-01" db="EMBL/GenBank/DDBJ databases">
        <authorList>
            <person name="King R."/>
        </authorList>
    </citation>
    <scope>NUCLEOTIDE SEQUENCE</scope>
</reference>
<dbReference type="AlphaFoldDB" id="A0A9N9S806"/>
<gene>
    <name evidence="7" type="ORF">CHIRRI_LOCUS14864</name>
</gene>
<keyword evidence="2" id="KW-0479">Metal-binding</keyword>
<keyword evidence="8" id="KW-1185">Reference proteome</keyword>
<evidence type="ECO:0000256" key="3">
    <source>
        <dbReference type="ARBA" id="ARBA00022771"/>
    </source>
</evidence>
<feature type="coiled-coil region" evidence="6">
    <location>
        <begin position="184"/>
        <end position="215"/>
    </location>
</feature>
<evidence type="ECO:0000256" key="1">
    <source>
        <dbReference type="ARBA" id="ARBA00004123"/>
    </source>
</evidence>
<dbReference type="InterPro" id="IPR052035">
    <property type="entry name" value="ZnF_BED_domain_contain"/>
</dbReference>
<dbReference type="Proteomes" id="UP001153620">
    <property type="component" value="Chromosome 4"/>
</dbReference>
<evidence type="ECO:0000256" key="5">
    <source>
        <dbReference type="ARBA" id="ARBA00023242"/>
    </source>
</evidence>
<dbReference type="InterPro" id="IPR012337">
    <property type="entry name" value="RNaseH-like_sf"/>
</dbReference>
<dbReference type="PANTHER" id="PTHR46481:SF10">
    <property type="entry name" value="ZINC FINGER BED DOMAIN-CONTAINING PROTEIN 39"/>
    <property type="match status" value="1"/>
</dbReference>
<name>A0A9N9S806_9DIPT</name>
<dbReference type="SUPFAM" id="SSF53098">
    <property type="entry name" value="Ribonuclease H-like"/>
    <property type="match status" value="1"/>
</dbReference>
<evidence type="ECO:0000313" key="7">
    <source>
        <dbReference type="EMBL" id="CAG9812059.1"/>
    </source>
</evidence>